<evidence type="ECO:0000256" key="3">
    <source>
        <dbReference type="ARBA" id="ARBA00023163"/>
    </source>
</evidence>
<evidence type="ECO:0000256" key="4">
    <source>
        <dbReference type="PROSITE-ProRule" id="PRU00335"/>
    </source>
</evidence>
<evidence type="ECO:0000259" key="5">
    <source>
        <dbReference type="PROSITE" id="PS50977"/>
    </source>
</evidence>
<keyword evidence="2 4" id="KW-0238">DNA-binding</keyword>
<dbReference type="Gene3D" id="1.10.357.10">
    <property type="entry name" value="Tetracycline Repressor, domain 2"/>
    <property type="match status" value="1"/>
</dbReference>
<keyword evidence="7" id="KW-1185">Reference proteome</keyword>
<keyword evidence="3" id="KW-0804">Transcription</keyword>
<accession>A0A939KFQ7</accession>
<dbReference type="RefSeq" id="WP_207576059.1">
    <property type="nucleotide sequence ID" value="NZ_JAFNME010000037.1"/>
</dbReference>
<dbReference type="InterPro" id="IPR001647">
    <property type="entry name" value="HTH_TetR"/>
</dbReference>
<dbReference type="Pfam" id="PF16925">
    <property type="entry name" value="TetR_C_13"/>
    <property type="match status" value="1"/>
</dbReference>
<proteinExistence type="predicted"/>
<dbReference type="InterPro" id="IPR050109">
    <property type="entry name" value="HTH-type_TetR-like_transc_reg"/>
</dbReference>
<dbReference type="PANTHER" id="PTHR30055">
    <property type="entry name" value="HTH-TYPE TRANSCRIPTIONAL REGULATOR RUTR"/>
    <property type="match status" value="1"/>
</dbReference>
<dbReference type="InterPro" id="IPR011075">
    <property type="entry name" value="TetR_C"/>
</dbReference>
<feature type="domain" description="HTH tetR-type" evidence="5">
    <location>
        <begin position="11"/>
        <end position="71"/>
    </location>
</feature>
<feature type="DNA-binding region" description="H-T-H motif" evidence="4">
    <location>
        <begin position="34"/>
        <end position="53"/>
    </location>
</feature>
<dbReference type="Pfam" id="PF00440">
    <property type="entry name" value="TetR_N"/>
    <property type="match status" value="1"/>
</dbReference>
<sequence>METPAKYLSADERRAATVEAVVQLSASGNPSDITTTTIARHMGVTQGALFKHFPNKEAILEAVMQWVASKLLSRIDRAMAAAPTPWAALEAVFMAHVQFAVQHPGVPRMLFGELQRADNSAPKRLAQTLLREYGQRLHRLIEQAQAQGSVAADIDVQATVLLFIGSVQGLVMQALLAGDMHQMQQQAPAVYALFSRALAAPAAQSATNYKEAVRP</sequence>
<dbReference type="SUPFAM" id="SSF48498">
    <property type="entry name" value="Tetracyclin repressor-like, C-terminal domain"/>
    <property type="match status" value="1"/>
</dbReference>
<dbReference type="PROSITE" id="PS50977">
    <property type="entry name" value="HTH_TETR_2"/>
    <property type="match status" value="1"/>
</dbReference>
<dbReference type="InterPro" id="IPR009057">
    <property type="entry name" value="Homeodomain-like_sf"/>
</dbReference>
<comment type="caution">
    <text evidence="6">The sequence shown here is derived from an EMBL/GenBank/DDBJ whole genome shotgun (WGS) entry which is preliminary data.</text>
</comment>
<dbReference type="AlphaFoldDB" id="A0A939KFQ7"/>
<gene>
    <name evidence="6" type="ORF">J1777_12655</name>
</gene>
<dbReference type="GO" id="GO:0003700">
    <property type="term" value="F:DNA-binding transcription factor activity"/>
    <property type="evidence" value="ECO:0007669"/>
    <property type="project" value="TreeGrafter"/>
</dbReference>
<evidence type="ECO:0000313" key="7">
    <source>
        <dbReference type="Proteomes" id="UP000664731"/>
    </source>
</evidence>
<evidence type="ECO:0000256" key="2">
    <source>
        <dbReference type="ARBA" id="ARBA00023125"/>
    </source>
</evidence>
<reference evidence="6" key="1">
    <citation type="submission" date="2021-03" db="EMBL/GenBank/DDBJ databases">
        <title>Comamonas denitrificans.</title>
        <authorList>
            <person name="Finster K."/>
        </authorList>
    </citation>
    <scope>NUCLEOTIDE SEQUENCE</scope>
    <source>
        <strain evidence="6">MM2021_4</strain>
    </source>
</reference>
<evidence type="ECO:0000256" key="1">
    <source>
        <dbReference type="ARBA" id="ARBA00023015"/>
    </source>
</evidence>
<dbReference type="GO" id="GO:0000976">
    <property type="term" value="F:transcription cis-regulatory region binding"/>
    <property type="evidence" value="ECO:0007669"/>
    <property type="project" value="TreeGrafter"/>
</dbReference>
<keyword evidence="1" id="KW-0805">Transcription regulation</keyword>
<organism evidence="6 7">
    <name type="scientific">Comamonas denitrificans</name>
    <dbReference type="NCBI Taxonomy" id="117506"/>
    <lineage>
        <taxon>Bacteria</taxon>
        <taxon>Pseudomonadati</taxon>
        <taxon>Pseudomonadota</taxon>
        <taxon>Betaproteobacteria</taxon>
        <taxon>Burkholderiales</taxon>
        <taxon>Comamonadaceae</taxon>
        <taxon>Comamonas</taxon>
    </lineage>
</organism>
<dbReference type="SUPFAM" id="SSF46689">
    <property type="entry name" value="Homeodomain-like"/>
    <property type="match status" value="1"/>
</dbReference>
<dbReference type="PANTHER" id="PTHR30055:SF234">
    <property type="entry name" value="HTH-TYPE TRANSCRIPTIONAL REGULATOR BETI"/>
    <property type="match status" value="1"/>
</dbReference>
<protein>
    <submittedName>
        <fullName evidence="6">TetR/AcrR family transcriptional regulator</fullName>
    </submittedName>
</protein>
<dbReference type="Proteomes" id="UP000664731">
    <property type="component" value="Unassembled WGS sequence"/>
</dbReference>
<dbReference type="EMBL" id="JAFNME010000037">
    <property type="protein sequence ID" value="MBO1250668.1"/>
    <property type="molecule type" value="Genomic_DNA"/>
</dbReference>
<evidence type="ECO:0000313" key="6">
    <source>
        <dbReference type="EMBL" id="MBO1250668.1"/>
    </source>
</evidence>
<dbReference type="InterPro" id="IPR036271">
    <property type="entry name" value="Tet_transcr_reg_TetR-rel_C_sf"/>
</dbReference>
<name>A0A939KFQ7_9BURK</name>